<accession>A0A164TNC4</accession>
<dbReference type="AlphaFoldDB" id="A0A164TNC4"/>
<name>A0A164TNC4_9CRUS</name>
<protein>
    <submittedName>
        <fullName evidence="1">Uncharacterized protein</fullName>
    </submittedName>
</protein>
<sequence length="67" mass="7732">MSFLLLKAITKLISIRIAFSPYWNAGKRERKDNAQSSIDELLFSSSIISNENIRKTKKEMVAAKSRW</sequence>
<dbReference type="Proteomes" id="UP000076858">
    <property type="component" value="Unassembled WGS sequence"/>
</dbReference>
<keyword evidence="2" id="KW-1185">Reference proteome</keyword>
<comment type="caution">
    <text evidence="1">The sequence shown here is derived from an EMBL/GenBank/DDBJ whole genome shotgun (WGS) entry which is preliminary data.</text>
</comment>
<evidence type="ECO:0000313" key="1">
    <source>
        <dbReference type="EMBL" id="KZS10601.1"/>
    </source>
</evidence>
<proteinExistence type="predicted"/>
<organism evidence="1 2">
    <name type="scientific">Daphnia magna</name>
    <dbReference type="NCBI Taxonomy" id="35525"/>
    <lineage>
        <taxon>Eukaryota</taxon>
        <taxon>Metazoa</taxon>
        <taxon>Ecdysozoa</taxon>
        <taxon>Arthropoda</taxon>
        <taxon>Crustacea</taxon>
        <taxon>Branchiopoda</taxon>
        <taxon>Diplostraca</taxon>
        <taxon>Cladocera</taxon>
        <taxon>Anomopoda</taxon>
        <taxon>Daphniidae</taxon>
        <taxon>Daphnia</taxon>
    </lineage>
</organism>
<reference evidence="1 2" key="1">
    <citation type="submission" date="2016-03" db="EMBL/GenBank/DDBJ databases">
        <title>EvidentialGene: Evidence-directed Construction of Genes on Genomes.</title>
        <authorList>
            <person name="Gilbert D.G."/>
            <person name="Choi J.-H."/>
            <person name="Mockaitis K."/>
            <person name="Colbourne J."/>
            <person name="Pfrender M."/>
        </authorList>
    </citation>
    <scope>NUCLEOTIDE SEQUENCE [LARGE SCALE GENOMIC DNA]</scope>
    <source>
        <strain evidence="1 2">Xinb3</strain>
        <tissue evidence="1">Complete organism</tissue>
    </source>
</reference>
<dbReference type="EMBL" id="LRGB01001764">
    <property type="protein sequence ID" value="KZS10601.1"/>
    <property type="molecule type" value="Genomic_DNA"/>
</dbReference>
<gene>
    <name evidence="1" type="ORF">APZ42_024898</name>
</gene>
<evidence type="ECO:0000313" key="2">
    <source>
        <dbReference type="Proteomes" id="UP000076858"/>
    </source>
</evidence>